<dbReference type="GO" id="GO:0018738">
    <property type="term" value="F:S-formylglutathione hydrolase activity"/>
    <property type="evidence" value="ECO:0007669"/>
    <property type="project" value="UniProtKB-EC"/>
</dbReference>
<sequence>MGWPDALRRPRVEDPRAALVAPIEQALRALGWVVGEVGPPRAVTSAFGSDDGMPFEQWLGQVFLPRLHEARADGQWPPRSNVAAAAYRNLDGQPGVEPLLGLLAQLDELINKGIHAENLMERIEHRACAGGWQDVYRHHSTTLGCDMQFAVYLPPQATTRKLPVLYWLSGLTCTEQNFITKAGAQRYAAEHGVIIVAPDTSPRGDDVADAEGYDLGKGAGFYLNATRAPWAKHYRMHDYVAQELPALIEANFPVTDARGISGHSMGGHGALVIALRNPGRYRSVSAFSPIVAPSHVPWGQKAFSAYLGDNPADWAQWDACALVANAGERLPLLVDQGEGDEFLHTQLQPQRLQQVCDAAGHPLSLRLQPGYDHSYYFIASFIGEHIAHHARALHA</sequence>
<accession>A0AA38XWG8</accession>
<comment type="subcellular location">
    <subcellularLocation>
        <location evidence="7">Cytoplasm</location>
    </subcellularLocation>
</comment>
<dbReference type="AlphaFoldDB" id="A0AA38XWG8"/>
<dbReference type="InterPro" id="IPR036814">
    <property type="entry name" value="YqcC-like_sf"/>
</dbReference>
<dbReference type="FunFam" id="3.40.50.1820:FF:000002">
    <property type="entry name" value="S-formylglutathione hydrolase"/>
    <property type="match status" value="1"/>
</dbReference>
<evidence type="ECO:0000256" key="7">
    <source>
        <dbReference type="RuleBase" id="RU363068"/>
    </source>
</evidence>
<evidence type="ECO:0000256" key="4">
    <source>
        <dbReference type="ARBA" id="ARBA00022487"/>
    </source>
</evidence>
<dbReference type="Gene3D" id="3.40.50.1820">
    <property type="entry name" value="alpha/beta hydrolase"/>
    <property type="match status" value="1"/>
</dbReference>
<dbReference type="InterPro" id="IPR014186">
    <property type="entry name" value="S-formylglutathione_hydrol"/>
</dbReference>
<dbReference type="InterPro" id="IPR000801">
    <property type="entry name" value="Esterase-like"/>
</dbReference>
<feature type="active site" description="Charge relay system" evidence="6">
    <location>
        <position position="264"/>
    </location>
</feature>
<feature type="active site" description="Charge relay system" evidence="6">
    <location>
        <position position="373"/>
    </location>
</feature>
<keyword evidence="4 7" id="KW-0719">Serine esterase</keyword>
<keyword evidence="7" id="KW-0963">Cytoplasm</keyword>
<dbReference type="GO" id="GO:0005829">
    <property type="term" value="C:cytosol"/>
    <property type="evidence" value="ECO:0007669"/>
    <property type="project" value="TreeGrafter"/>
</dbReference>
<evidence type="ECO:0000256" key="2">
    <source>
        <dbReference type="ARBA" id="ARBA00012479"/>
    </source>
</evidence>
<evidence type="ECO:0000256" key="1">
    <source>
        <dbReference type="ARBA" id="ARBA00005622"/>
    </source>
</evidence>
<comment type="catalytic activity">
    <reaction evidence="7">
        <text>S-formylglutathione + H2O = formate + glutathione + H(+)</text>
        <dbReference type="Rhea" id="RHEA:14961"/>
        <dbReference type="ChEBI" id="CHEBI:15377"/>
        <dbReference type="ChEBI" id="CHEBI:15378"/>
        <dbReference type="ChEBI" id="CHEBI:15740"/>
        <dbReference type="ChEBI" id="CHEBI:57688"/>
        <dbReference type="ChEBI" id="CHEBI:57925"/>
        <dbReference type="EC" id="3.1.2.12"/>
    </reaction>
</comment>
<dbReference type="PANTHER" id="PTHR10061">
    <property type="entry name" value="S-FORMYLGLUTATHIONE HYDROLASE"/>
    <property type="match status" value="1"/>
</dbReference>
<evidence type="ECO:0000256" key="3">
    <source>
        <dbReference type="ARBA" id="ARBA00016774"/>
    </source>
</evidence>
<dbReference type="SUPFAM" id="SSF53474">
    <property type="entry name" value="alpha/beta-Hydrolases"/>
    <property type="match status" value="1"/>
</dbReference>
<evidence type="ECO:0000256" key="6">
    <source>
        <dbReference type="PIRSR" id="PIRSR614186-1"/>
    </source>
</evidence>
<evidence type="ECO:0000256" key="5">
    <source>
        <dbReference type="ARBA" id="ARBA00022801"/>
    </source>
</evidence>
<dbReference type="PANTHER" id="PTHR10061:SF0">
    <property type="entry name" value="S-FORMYLGLUTATHIONE HYDROLASE"/>
    <property type="match status" value="1"/>
</dbReference>
<organism evidence="9">
    <name type="scientific">Knufia peltigerae</name>
    <dbReference type="NCBI Taxonomy" id="1002370"/>
    <lineage>
        <taxon>Eukaryota</taxon>
        <taxon>Fungi</taxon>
        <taxon>Dikarya</taxon>
        <taxon>Ascomycota</taxon>
        <taxon>Pezizomycotina</taxon>
        <taxon>Eurotiomycetes</taxon>
        <taxon>Chaetothyriomycetidae</taxon>
        <taxon>Chaetothyriales</taxon>
        <taxon>Trichomeriaceae</taxon>
        <taxon>Knufia</taxon>
    </lineage>
</organism>
<comment type="caution">
    <text evidence="9">The sequence shown here is derived from an EMBL/GenBank/DDBJ whole genome shotgun (WGS) entry which is preliminary data.</text>
</comment>
<evidence type="ECO:0000259" key="8">
    <source>
        <dbReference type="Pfam" id="PF04287"/>
    </source>
</evidence>
<comment type="similarity">
    <text evidence="1 7">Belongs to the esterase D family.</text>
</comment>
<reference evidence="9" key="1">
    <citation type="submission" date="2022-10" db="EMBL/GenBank/DDBJ databases">
        <title>Culturing micro-colonial fungi from biological soil crusts in the Mojave desert and describing Neophaeococcomyces mojavensis, and introducing the new genera and species Taxawa tesnikishii.</title>
        <authorList>
            <person name="Kurbessoian T."/>
            <person name="Stajich J.E."/>
        </authorList>
    </citation>
    <scope>NUCLEOTIDE SEQUENCE</scope>
    <source>
        <strain evidence="9">TK_35</strain>
    </source>
</reference>
<feature type="domain" description="YqcC-like" evidence="8">
    <location>
        <begin position="20"/>
        <end position="109"/>
    </location>
</feature>
<comment type="function">
    <text evidence="7">Serine hydrolase involved in the detoxification of formaldehyde.</text>
</comment>
<dbReference type="EMBL" id="JAPDRN010000096">
    <property type="protein sequence ID" value="KAJ9624244.1"/>
    <property type="molecule type" value="Genomic_DNA"/>
</dbReference>
<dbReference type="InterPro" id="IPR023376">
    <property type="entry name" value="YqcC-like_dom"/>
</dbReference>
<feature type="active site" description="Charge relay system" evidence="6">
    <location>
        <position position="340"/>
    </location>
</feature>
<dbReference type="GO" id="GO:0052689">
    <property type="term" value="F:carboxylic ester hydrolase activity"/>
    <property type="evidence" value="ECO:0007669"/>
    <property type="project" value="UniProtKB-KW"/>
</dbReference>
<dbReference type="Gene3D" id="1.20.1440.40">
    <property type="entry name" value="YqcC-like"/>
    <property type="match status" value="1"/>
</dbReference>
<proteinExistence type="inferred from homology"/>
<dbReference type="NCBIfam" id="TIGR02821">
    <property type="entry name" value="fghA_ester_D"/>
    <property type="match status" value="1"/>
</dbReference>
<evidence type="ECO:0000313" key="9">
    <source>
        <dbReference type="EMBL" id="KAJ9624244.1"/>
    </source>
</evidence>
<gene>
    <name evidence="9" type="ORF">H2204_010951</name>
</gene>
<name>A0AA38XWG8_9EURO</name>
<dbReference type="InterPro" id="IPR029058">
    <property type="entry name" value="AB_hydrolase_fold"/>
</dbReference>
<protein>
    <recommendedName>
        <fullName evidence="3 7">S-formylglutathione hydrolase</fullName>
        <ecNumber evidence="2 7">3.1.2.12</ecNumber>
    </recommendedName>
</protein>
<dbReference type="Pfam" id="PF04287">
    <property type="entry name" value="DUF446"/>
    <property type="match status" value="1"/>
</dbReference>
<dbReference type="GO" id="GO:0046294">
    <property type="term" value="P:formaldehyde catabolic process"/>
    <property type="evidence" value="ECO:0007669"/>
    <property type="project" value="InterPro"/>
</dbReference>
<dbReference type="SUPFAM" id="SSF158452">
    <property type="entry name" value="YqcC-like"/>
    <property type="match status" value="1"/>
</dbReference>
<keyword evidence="5 7" id="KW-0378">Hydrolase</keyword>
<dbReference type="Pfam" id="PF00756">
    <property type="entry name" value="Esterase"/>
    <property type="match status" value="1"/>
</dbReference>
<dbReference type="EC" id="3.1.2.12" evidence="2 7"/>